<evidence type="ECO:0000256" key="2">
    <source>
        <dbReference type="RuleBase" id="RU003425"/>
    </source>
</evidence>
<keyword evidence="6" id="KW-1185">Reference proteome</keyword>
<keyword evidence="2" id="KW-0206">Cytoskeleton</keyword>
<dbReference type="GO" id="GO:0033149">
    <property type="term" value="F:FFAT motif binding"/>
    <property type="evidence" value="ECO:0007669"/>
    <property type="project" value="TreeGrafter"/>
</dbReference>
<dbReference type="PANTHER" id="PTHR10809">
    <property type="entry name" value="VESICLE-ASSOCIATED MEMBRANE PROTEIN-ASSOCIATED PROTEIN"/>
    <property type="match status" value="1"/>
</dbReference>
<keyword evidence="2" id="KW-0963">Cytoplasm</keyword>
<dbReference type="STRING" id="36087.A0A077Z265"/>
<proteinExistence type="inferred from homology"/>
<accession>A0A077Z265</accession>
<dbReference type="AlphaFoldDB" id="A0A077Z265"/>
<comment type="similarity">
    <text evidence="1">Belongs to the VAMP-associated protein (VAP) (TC 9.B.17) family.</text>
</comment>
<dbReference type="Gene3D" id="2.60.40.10">
    <property type="entry name" value="Immunoglobulins"/>
    <property type="match status" value="1"/>
</dbReference>
<dbReference type="InterPro" id="IPR008962">
    <property type="entry name" value="PapD-like_sf"/>
</dbReference>
<dbReference type="OrthoDB" id="5873870at2759"/>
<dbReference type="GO" id="GO:0061817">
    <property type="term" value="P:endoplasmic reticulum-plasma membrane tethering"/>
    <property type="evidence" value="ECO:0007669"/>
    <property type="project" value="TreeGrafter"/>
</dbReference>
<dbReference type="GO" id="GO:0005886">
    <property type="term" value="C:plasma membrane"/>
    <property type="evidence" value="ECO:0007669"/>
    <property type="project" value="TreeGrafter"/>
</dbReference>
<evidence type="ECO:0000313" key="6">
    <source>
        <dbReference type="Proteomes" id="UP000030665"/>
    </source>
</evidence>
<dbReference type="GO" id="GO:0005789">
    <property type="term" value="C:endoplasmic reticulum membrane"/>
    <property type="evidence" value="ECO:0007669"/>
    <property type="project" value="InterPro"/>
</dbReference>
<dbReference type="GO" id="GO:0090158">
    <property type="term" value="P:endoplasmic reticulum membrane organization"/>
    <property type="evidence" value="ECO:0007669"/>
    <property type="project" value="TreeGrafter"/>
</dbReference>
<dbReference type="PANTHER" id="PTHR10809:SF144">
    <property type="entry name" value="MAJOR SPERM PROTEIN"/>
    <property type="match status" value="1"/>
</dbReference>
<dbReference type="InterPro" id="IPR000535">
    <property type="entry name" value="MSP_dom"/>
</dbReference>
<reference evidence="5" key="1">
    <citation type="submission" date="2014-01" db="EMBL/GenBank/DDBJ databases">
        <authorList>
            <person name="Aslett M."/>
        </authorList>
    </citation>
    <scope>NUCLEOTIDE SEQUENCE</scope>
</reference>
<sequence length="200" mass="22140">MAAPMDENYLLEQVKLDTTNFKIKPSMKEDKLEKVRITNLTNSSVAFKVKSTRPKQLSAKPAYGIIKATRGTYLKVKFKKLPDPNFGVTKDRLTILVAIVPEGKTYNKPSEVWKGADGPPKNQRRIPIAIEYDTQVEMAEAAAAAAGAGAAAKPEEKKEESKKEESKKEAAKPEAKKKEGEEEEEEEEEEGGEGEEEEGE</sequence>
<dbReference type="Pfam" id="PF00635">
    <property type="entry name" value="Motile_Sperm"/>
    <property type="match status" value="1"/>
</dbReference>
<organism evidence="5 6">
    <name type="scientific">Trichuris trichiura</name>
    <name type="common">Whipworm</name>
    <name type="synonym">Trichocephalus trichiurus</name>
    <dbReference type="NCBI Taxonomy" id="36087"/>
    <lineage>
        <taxon>Eukaryota</taxon>
        <taxon>Metazoa</taxon>
        <taxon>Ecdysozoa</taxon>
        <taxon>Nematoda</taxon>
        <taxon>Enoplea</taxon>
        <taxon>Dorylaimia</taxon>
        <taxon>Trichinellida</taxon>
        <taxon>Trichuridae</taxon>
        <taxon>Trichuris</taxon>
    </lineage>
</organism>
<protein>
    <recommendedName>
        <fullName evidence="2">Major sperm protein</fullName>
    </recommendedName>
</protein>
<feature type="compositionally biased region" description="Acidic residues" evidence="3">
    <location>
        <begin position="181"/>
        <end position="200"/>
    </location>
</feature>
<evidence type="ECO:0000256" key="1">
    <source>
        <dbReference type="ARBA" id="ARBA00008932"/>
    </source>
</evidence>
<dbReference type="Proteomes" id="UP000030665">
    <property type="component" value="Unassembled WGS sequence"/>
</dbReference>
<name>A0A077Z265_TRITR</name>
<evidence type="ECO:0000313" key="5">
    <source>
        <dbReference type="EMBL" id="CDW52705.1"/>
    </source>
</evidence>
<reference evidence="5" key="2">
    <citation type="submission" date="2014-03" db="EMBL/GenBank/DDBJ databases">
        <title>The whipworm genome and dual-species transcriptomics of an intimate host-pathogen interaction.</title>
        <authorList>
            <person name="Foth B.J."/>
            <person name="Tsai I.J."/>
            <person name="Reid A.J."/>
            <person name="Bancroft A.J."/>
            <person name="Nichol S."/>
            <person name="Tracey A."/>
            <person name="Holroyd N."/>
            <person name="Cotton J.A."/>
            <person name="Stanley E.J."/>
            <person name="Zarowiecki M."/>
            <person name="Liu J.Z."/>
            <person name="Huckvale T."/>
            <person name="Cooper P.J."/>
            <person name="Grencis R.K."/>
            <person name="Berriman M."/>
        </authorList>
    </citation>
    <scope>NUCLEOTIDE SEQUENCE [LARGE SCALE GENOMIC DNA]</scope>
</reference>
<dbReference type="SUPFAM" id="SSF49354">
    <property type="entry name" value="PapD-like"/>
    <property type="match status" value="1"/>
</dbReference>
<feature type="region of interest" description="Disordered" evidence="3">
    <location>
        <begin position="141"/>
        <end position="200"/>
    </location>
</feature>
<evidence type="ECO:0000256" key="3">
    <source>
        <dbReference type="SAM" id="MobiDB-lite"/>
    </source>
</evidence>
<dbReference type="InterPro" id="IPR013783">
    <property type="entry name" value="Ig-like_fold"/>
</dbReference>
<gene>
    <name evidence="5" type="ORF">TTRE_0000096701</name>
</gene>
<dbReference type="PROSITE" id="PS50202">
    <property type="entry name" value="MSP"/>
    <property type="match status" value="1"/>
</dbReference>
<evidence type="ECO:0000259" key="4">
    <source>
        <dbReference type="PROSITE" id="PS50202"/>
    </source>
</evidence>
<comment type="function">
    <text evidence="2">Central component in molecular interactions underlying sperm crawling. Forms an extensive filament system that extends from sperm villipoda, along the leading edge of the pseudopod.</text>
</comment>
<dbReference type="EMBL" id="HG805829">
    <property type="protein sequence ID" value="CDW52705.1"/>
    <property type="molecule type" value="Genomic_DNA"/>
</dbReference>
<dbReference type="InterPro" id="IPR016763">
    <property type="entry name" value="VAP"/>
</dbReference>
<feature type="domain" description="MSP" evidence="4">
    <location>
        <begin position="1"/>
        <end position="131"/>
    </location>
</feature>
<feature type="compositionally biased region" description="Basic and acidic residues" evidence="3">
    <location>
        <begin position="153"/>
        <end position="180"/>
    </location>
</feature>
<feature type="compositionally biased region" description="Low complexity" evidence="3">
    <location>
        <begin position="141"/>
        <end position="152"/>
    </location>
</feature>